<dbReference type="Gene3D" id="3.40.50.10310">
    <property type="entry name" value="Creatininase"/>
    <property type="match status" value="1"/>
</dbReference>
<gene>
    <name evidence="6" type="primary">mftE</name>
    <name evidence="6" type="ORF">ACFO7U_02980</name>
</gene>
<dbReference type="RefSeq" id="WP_344988260.1">
    <property type="nucleotide sequence ID" value="NZ_BAABCD010000005.1"/>
</dbReference>
<dbReference type="InterPro" id="IPR003785">
    <property type="entry name" value="Creatininase/forma_Hydrolase"/>
</dbReference>
<dbReference type="PANTHER" id="PTHR35005">
    <property type="entry name" value="3-DEHYDRO-SCYLLO-INOSOSE HYDROLASE"/>
    <property type="match status" value="1"/>
</dbReference>
<keyword evidence="2" id="KW-0479">Metal-binding</keyword>
<dbReference type="EMBL" id="JBHSHP010000008">
    <property type="protein sequence ID" value="MFC4753744.1"/>
    <property type="molecule type" value="Genomic_DNA"/>
</dbReference>
<name>A0ABV9PMN6_9ACTN</name>
<evidence type="ECO:0000256" key="3">
    <source>
        <dbReference type="ARBA" id="ARBA00022801"/>
    </source>
</evidence>
<dbReference type="Proteomes" id="UP001595836">
    <property type="component" value="Unassembled WGS sequence"/>
</dbReference>
<dbReference type="InterPro" id="IPR023871">
    <property type="entry name" value="MftE"/>
</dbReference>
<protein>
    <submittedName>
        <fullName evidence="6">Mycofactocin biosynthesis peptidyl-dipeptidase MftE</fullName>
    </submittedName>
</protein>
<evidence type="ECO:0000313" key="7">
    <source>
        <dbReference type="Proteomes" id="UP001595836"/>
    </source>
</evidence>
<evidence type="ECO:0000313" key="6">
    <source>
        <dbReference type="EMBL" id="MFC4753744.1"/>
    </source>
</evidence>
<dbReference type="InterPro" id="IPR024087">
    <property type="entry name" value="Creatininase-like_sf"/>
</dbReference>
<keyword evidence="3" id="KW-0378">Hydrolase</keyword>
<proteinExistence type="inferred from homology"/>
<comment type="similarity">
    <text evidence="5">Belongs to the creatininase superfamily.</text>
</comment>
<evidence type="ECO:0000256" key="1">
    <source>
        <dbReference type="ARBA" id="ARBA00001947"/>
    </source>
</evidence>
<organism evidence="6 7">
    <name type="scientific">Dietzia aurantiaca</name>
    <dbReference type="NCBI Taxonomy" id="983873"/>
    <lineage>
        <taxon>Bacteria</taxon>
        <taxon>Bacillati</taxon>
        <taxon>Actinomycetota</taxon>
        <taxon>Actinomycetes</taxon>
        <taxon>Mycobacteriales</taxon>
        <taxon>Dietziaceae</taxon>
        <taxon>Dietzia</taxon>
    </lineage>
</organism>
<keyword evidence="4" id="KW-0862">Zinc</keyword>
<evidence type="ECO:0000256" key="5">
    <source>
        <dbReference type="ARBA" id="ARBA00024029"/>
    </source>
</evidence>
<comment type="cofactor">
    <cofactor evidence="1">
        <name>Zn(2+)</name>
        <dbReference type="ChEBI" id="CHEBI:29105"/>
    </cofactor>
</comment>
<dbReference type="Pfam" id="PF02633">
    <property type="entry name" value="Creatininase"/>
    <property type="match status" value="1"/>
</dbReference>
<comment type="caution">
    <text evidence="6">The sequence shown here is derived from an EMBL/GenBank/DDBJ whole genome shotgun (WGS) entry which is preliminary data.</text>
</comment>
<keyword evidence="7" id="KW-1185">Reference proteome</keyword>
<dbReference type="NCBIfam" id="TIGR03964">
    <property type="entry name" value="mycofact_creat"/>
    <property type="match status" value="1"/>
</dbReference>
<evidence type="ECO:0000256" key="4">
    <source>
        <dbReference type="ARBA" id="ARBA00022833"/>
    </source>
</evidence>
<reference evidence="7" key="1">
    <citation type="journal article" date="2019" name="Int. J. Syst. Evol. Microbiol.">
        <title>The Global Catalogue of Microorganisms (GCM) 10K type strain sequencing project: providing services to taxonomists for standard genome sequencing and annotation.</title>
        <authorList>
            <consortium name="The Broad Institute Genomics Platform"/>
            <consortium name="The Broad Institute Genome Sequencing Center for Infectious Disease"/>
            <person name="Wu L."/>
            <person name="Ma J."/>
        </authorList>
    </citation>
    <scope>NUCLEOTIDE SEQUENCE [LARGE SCALE GENOMIC DNA]</scope>
    <source>
        <strain evidence="7">JCM 11882</strain>
    </source>
</reference>
<evidence type="ECO:0000256" key="2">
    <source>
        <dbReference type="ARBA" id="ARBA00022723"/>
    </source>
</evidence>
<dbReference type="SUPFAM" id="SSF102215">
    <property type="entry name" value="Creatininase"/>
    <property type="match status" value="1"/>
</dbReference>
<accession>A0ABV9PMN6</accession>
<dbReference type="PANTHER" id="PTHR35005:SF1">
    <property type="entry name" value="2-AMINO-5-FORMYLAMINO-6-RIBOSYLAMINOPYRIMIDIN-4(3H)-ONE 5'-MONOPHOSPHATE DEFORMYLASE"/>
    <property type="match status" value="1"/>
</dbReference>
<sequence>MTGASGTAASAGRQVLAVLPVGATEQHGPHLPPETDTLLAAAAARVLGDSADCGADAGAGFGVGTGVEVMVLPALAYGASGEHQYFPGTVSLGTDALAEAVLELGRSVSTWADRLLVVNGHGGNVEALRRAVTRLRYEGRDAAWLSCRTSEDPADTHAGHAETSLMLHLHPGLVRGELAEPGCTDPLPQILPAMRDGGVAAVSSNGVLGDPTGATDVEGRRLWGLLVADARRRLDAWQPGQADGMLR</sequence>